<dbReference type="HOGENOM" id="CLU_2125392_0_0_1"/>
<dbReference type="KEGG" id="smo:SELMODRAFT_432580"/>
<protein>
    <submittedName>
        <fullName evidence="1">Uncharacterized protein</fullName>
    </submittedName>
</protein>
<dbReference type="Proteomes" id="UP000001514">
    <property type="component" value="Unassembled WGS sequence"/>
</dbReference>
<accession>D8TGF7</accession>
<keyword evidence="2" id="KW-1185">Reference proteome</keyword>
<evidence type="ECO:0000313" key="1">
    <source>
        <dbReference type="EMBL" id="EFJ04259.1"/>
    </source>
</evidence>
<sequence length="114" mass="12413">MAVHKPPATCEPLDITLQTICGYSNTRAYSQSKLVNILHAKELAMRFKGFSSSSPASFGKMCHRTLLRRATQLYIQASRTSPGNTSWIPTNPAVALMAEIPSSLTSYGPSPRSL</sequence>
<gene>
    <name evidence="1" type="ORF">SELMODRAFT_432580</name>
</gene>
<dbReference type="EMBL" id="GL378051">
    <property type="protein sequence ID" value="EFJ04259.1"/>
    <property type="molecule type" value="Genomic_DNA"/>
</dbReference>
<name>D8TGF7_SELML</name>
<evidence type="ECO:0000313" key="2">
    <source>
        <dbReference type="Proteomes" id="UP000001514"/>
    </source>
</evidence>
<dbReference type="InParanoid" id="D8TGF7"/>
<reference evidence="1 2" key="1">
    <citation type="journal article" date="2011" name="Science">
        <title>The Selaginella genome identifies genetic changes associated with the evolution of vascular plants.</title>
        <authorList>
            <person name="Banks J.A."/>
            <person name="Nishiyama T."/>
            <person name="Hasebe M."/>
            <person name="Bowman J.L."/>
            <person name="Gribskov M."/>
            <person name="dePamphilis C."/>
            <person name="Albert V.A."/>
            <person name="Aono N."/>
            <person name="Aoyama T."/>
            <person name="Ambrose B.A."/>
            <person name="Ashton N.W."/>
            <person name="Axtell M.J."/>
            <person name="Barker E."/>
            <person name="Barker M.S."/>
            <person name="Bennetzen J.L."/>
            <person name="Bonawitz N.D."/>
            <person name="Chapple C."/>
            <person name="Cheng C."/>
            <person name="Correa L.G."/>
            <person name="Dacre M."/>
            <person name="DeBarry J."/>
            <person name="Dreyer I."/>
            <person name="Elias M."/>
            <person name="Engstrom E.M."/>
            <person name="Estelle M."/>
            <person name="Feng L."/>
            <person name="Finet C."/>
            <person name="Floyd S.K."/>
            <person name="Frommer W.B."/>
            <person name="Fujita T."/>
            <person name="Gramzow L."/>
            <person name="Gutensohn M."/>
            <person name="Harholt J."/>
            <person name="Hattori M."/>
            <person name="Heyl A."/>
            <person name="Hirai T."/>
            <person name="Hiwatashi Y."/>
            <person name="Ishikawa M."/>
            <person name="Iwata M."/>
            <person name="Karol K.G."/>
            <person name="Koehler B."/>
            <person name="Kolukisaoglu U."/>
            <person name="Kubo M."/>
            <person name="Kurata T."/>
            <person name="Lalonde S."/>
            <person name="Li K."/>
            <person name="Li Y."/>
            <person name="Litt A."/>
            <person name="Lyons E."/>
            <person name="Manning G."/>
            <person name="Maruyama T."/>
            <person name="Michael T.P."/>
            <person name="Mikami K."/>
            <person name="Miyazaki S."/>
            <person name="Morinaga S."/>
            <person name="Murata T."/>
            <person name="Mueller-Roeber B."/>
            <person name="Nelson D.R."/>
            <person name="Obara M."/>
            <person name="Oguri Y."/>
            <person name="Olmstead R.G."/>
            <person name="Onodera N."/>
            <person name="Petersen B.L."/>
            <person name="Pils B."/>
            <person name="Prigge M."/>
            <person name="Rensing S.A."/>
            <person name="Riano-Pachon D.M."/>
            <person name="Roberts A.W."/>
            <person name="Sato Y."/>
            <person name="Scheller H.V."/>
            <person name="Schulz B."/>
            <person name="Schulz C."/>
            <person name="Shakirov E.V."/>
            <person name="Shibagaki N."/>
            <person name="Shinohara N."/>
            <person name="Shippen D.E."/>
            <person name="Soerensen I."/>
            <person name="Sotooka R."/>
            <person name="Sugimoto N."/>
            <person name="Sugita M."/>
            <person name="Sumikawa N."/>
            <person name="Tanurdzic M."/>
            <person name="Theissen G."/>
            <person name="Ulvskov P."/>
            <person name="Wakazuki S."/>
            <person name="Weng J.K."/>
            <person name="Willats W.W."/>
            <person name="Wipf D."/>
            <person name="Wolf P.G."/>
            <person name="Yang L."/>
            <person name="Zimmer A.D."/>
            <person name="Zhu Q."/>
            <person name="Mitros T."/>
            <person name="Hellsten U."/>
            <person name="Loque D."/>
            <person name="Otillar R."/>
            <person name="Salamov A."/>
            <person name="Schmutz J."/>
            <person name="Shapiro H."/>
            <person name="Lindquist E."/>
            <person name="Lucas S."/>
            <person name="Rokhsar D."/>
            <person name="Grigoriev I.V."/>
        </authorList>
    </citation>
    <scope>NUCLEOTIDE SEQUENCE [LARGE SCALE GENOMIC DNA]</scope>
</reference>
<proteinExistence type="predicted"/>
<dbReference type="AlphaFoldDB" id="D8TGF7"/>
<organism evidence="2">
    <name type="scientific">Selaginella moellendorffii</name>
    <name type="common">Spikemoss</name>
    <dbReference type="NCBI Taxonomy" id="88036"/>
    <lineage>
        <taxon>Eukaryota</taxon>
        <taxon>Viridiplantae</taxon>
        <taxon>Streptophyta</taxon>
        <taxon>Embryophyta</taxon>
        <taxon>Tracheophyta</taxon>
        <taxon>Lycopodiopsida</taxon>
        <taxon>Selaginellales</taxon>
        <taxon>Selaginellaceae</taxon>
        <taxon>Selaginella</taxon>
    </lineage>
</organism>
<dbReference type="Gramene" id="EFJ04259">
    <property type="protein sequence ID" value="EFJ04259"/>
    <property type="gene ID" value="SELMODRAFT_432580"/>
</dbReference>